<organism evidence="5 6">
    <name type="scientific">Serendipita vermifera MAFF 305830</name>
    <dbReference type="NCBI Taxonomy" id="933852"/>
    <lineage>
        <taxon>Eukaryota</taxon>
        <taxon>Fungi</taxon>
        <taxon>Dikarya</taxon>
        <taxon>Basidiomycota</taxon>
        <taxon>Agaricomycotina</taxon>
        <taxon>Agaricomycetes</taxon>
        <taxon>Sebacinales</taxon>
        <taxon>Serendipitaceae</taxon>
        <taxon>Serendipita</taxon>
    </lineage>
</organism>
<proteinExistence type="inferred from homology"/>
<dbReference type="SFLD" id="SFLDG01151">
    <property type="entry name" value="Main.2:_Nu-like"/>
    <property type="match status" value="1"/>
</dbReference>
<accession>A0A0C2XXC2</accession>
<feature type="domain" description="GST N-terminal" evidence="3">
    <location>
        <begin position="6"/>
        <end position="95"/>
    </location>
</feature>
<dbReference type="SUPFAM" id="SSF47616">
    <property type="entry name" value="GST C-terminal domain-like"/>
    <property type="match status" value="1"/>
</dbReference>
<evidence type="ECO:0000313" key="6">
    <source>
        <dbReference type="Proteomes" id="UP000054097"/>
    </source>
</evidence>
<comment type="similarity">
    <text evidence="1 2">Belongs to the GST superfamily.</text>
</comment>
<sequence length="225" mass="25464">MSTTEHKGLLLYTWGTPNGKKASIFLEELKAAYNLDYSYKAINIGKNVQKEPWFIDINPNGRIPALTDYNNNGGFNVFESAAILLYLAQKYDTDRKFSFAPGSNEESEALQWIFFSHGGVGPMQGQANHFNRYAPEKIPYAIKRYVDETKRLYSVLEIRLQDREYLAGPGRGTYSIADINCYPWVKGHAFAGIETLDEWPGVKAWIERISAREQVQAGVAVPARQ</sequence>
<gene>
    <name evidence="5" type="ORF">M408DRAFT_60864</name>
</gene>
<dbReference type="Pfam" id="PF02798">
    <property type="entry name" value="GST_N"/>
    <property type="match status" value="1"/>
</dbReference>
<dbReference type="InterPro" id="IPR040079">
    <property type="entry name" value="Glutathione_S-Trfase"/>
</dbReference>
<dbReference type="PROSITE" id="PS50404">
    <property type="entry name" value="GST_NTER"/>
    <property type="match status" value="1"/>
</dbReference>
<dbReference type="EMBL" id="KN824278">
    <property type="protein sequence ID" value="KIM33507.1"/>
    <property type="molecule type" value="Genomic_DNA"/>
</dbReference>
<dbReference type="STRING" id="933852.A0A0C2XXC2"/>
<dbReference type="PANTHER" id="PTHR44051:SF8">
    <property type="entry name" value="GLUTATHIONE S-TRANSFERASE GSTA"/>
    <property type="match status" value="1"/>
</dbReference>
<dbReference type="AlphaFoldDB" id="A0A0C2XXC2"/>
<dbReference type="OrthoDB" id="422574at2759"/>
<dbReference type="Proteomes" id="UP000054097">
    <property type="component" value="Unassembled WGS sequence"/>
</dbReference>
<reference evidence="5 6" key="1">
    <citation type="submission" date="2014-04" db="EMBL/GenBank/DDBJ databases">
        <authorList>
            <consortium name="DOE Joint Genome Institute"/>
            <person name="Kuo A."/>
            <person name="Zuccaro A."/>
            <person name="Kohler A."/>
            <person name="Nagy L.G."/>
            <person name="Floudas D."/>
            <person name="Copeland A."/>
            <person name="Barry K.W."/>
            <person name="Cichocki N."/>
            <person name="Veneault-Fourrey C."/>
            <person name="LaButti K."/>
            <person name="Lindquist E.A."/>
            <person name="Lipzen A."/>
            <person name="Lundell T."/>
            <person name="Morin E."/>
            <person name="Murat C."/>
            <person name="Sun H."/>
            <person name="Tunlid A."/>
            <person name="Henrissat B."/>
            <person name="Grigoriev I.V."/>
            <person name="Hibbett D.S."/>
            <person name="Martin F."/>
            <person name="Nordberg H.P."/>
            <person name="Cantor M.N."/>
            <person name="Hua S.X."/>
        </authorList>
    </citation>
    <scope>NUCLEOTIDE SEQUENCE [LARGE SCALE GENOMIC DNA]</scope>
    <source>
        <strain evidence="5 6">MAFF 305830</strain>
    </source>
</reference>
<keyword evidence="6" id="KW-1185">Reference proteome</keyword>
<evidence type="ECO:0008006" key="7">
    <source>
        <dbReference type="Google" id="ProtNLM"/>
    </source>
</evidence>
<dbReference type="SUPFAM" id="SSF52833">
    <property type="entry name" value="Thioredoxin-like"/>
    <property type="match status" value="1"/>
</dbReference>
<dbReference type="InterPro" id="IPR010987">
    <property type="entry name" value="Glutathione-S-Trfase_C-like"/>
</dbReference>
<dbReference type="Gene3D" id="3.40.30.10">
    <property type="entry name" value="Glutaredoxin"/>
    <property type="match status" value="1"/>
</dbReference>
<dbReference type="Pfam" id="PF00043">
    <property type="entry name" value="GST_C"/>
    <property type="match status" value="1"/>
</dbReference>
<evidence type="ECO:0000256" key="2">
    <source>
        <dbReference type="RuleBase" id="RU003494"/>
    </source>
</evidence>
<protein>
    <recommendedName>
        <fullName evidence="7">Glutathione S-transferase</fullName>
    </recommendedName>
</protein>
<dbReference type="SFLD" id="SFLDG00358">
    <property type="entry name" value="Main_(cytGST)"/>
    <property type="match status" value="1"/>
</dbReference>
<dbReference type="PANTHER" id="PTHR44051">
    <property type="entry name" value="GLUTATHIONE S-TRANSFERASE-RELATED"/>
    <property type="match status" value="1"/>
</dbReference>
<evidence type="ECO:0000313" key="5">
    <source>
        <dbReference type="EMBL" id="KIM33507.1"/>
    </source>
</evidence>
<dbReference type="Gene3D" id="1.20.1050.10">
    <property type="match status" value="1"/>
</dbReference>
<evidence type="ECO:0000256" key="1">
    <source>
        <dbReference type="ARBA" id="ARBA00007409"/>
    </source>
</evidence>
<dbReference type="HOGENOM" id="CLU_011226_14_0_1"/>
<evidence type="ECO:0000259" key="3">
    <source>
        <dbReference type="PROSITE" id="PS50404"/>
    </source>
</evidence>
<name>A0A0C2XXC2_SERVB</name>
<dbReference type="SFLD" id="SFLDS00019">
    <property type="entry name" value="Glutathione_Transferase_(cytos"/>
    <property type="match status" value="1"/>
</dbReference>
<reference evidence="6" key="2">
    <citation type="submission" date="2015-01" db="EMBL/GenBank/DDBJ databases">
        <title>Evolutionary Origins and Diversification of the Mycorrhizal Mutualists.</title>
        <authorList>
            <consortium name="DOE Joint Genome Institute"/>
            <consortium name="Mycorrhizal Genomics Consortium"/>
            <person name="Kohler A."/>
            <person name="Kuo A."/>
            <person name="Nagy L.G."/>
            <person name="Floudas D."/>
            <person name="Copeland A."/>
            <person name="Barry K.W."/>
            <person name="Cichocki N."/>
            <person name="Veneault-Fourrey C."/>
            <person name="LaButti K."/>
            <person name="Lindquist E.A."/>
            <person name="Lipzen A."/>
            <person name="Lundell T."/>
            <person name="Morin E."/>
            <person name="Murat C."/>
            <person name="Riley R."/>
            <person name="Ohm R."/>
            <person name="Sun H."/>
            <person name="Tunlid A."/>
            <person name="Henrissat B."/>
            <person name="Grigoriev I.V."/>
            <person name="Hibbett D.S."/>
            <person name="Martin F."/>
        </authorList>
    </citation>
    <scope>NUCLEOTIDE SEQUENCE [LARGE SCALE GENOMIC DNA]</scope>
    <source>
        <strain evidence="6">MAFF 305830</strain>
    </source>
</reference>
<dbReference type="CDD" id="cd03048">
    <property type="entry name" value="GST_N_Ure2p_like"/>
    <property type="match status" value="1"/>
</dbReference>
<dbReference type="InterPro" id="IPR004045">
    <property type="entry name" value="Glutathione_S-Trfase_N"/>
</dbReference>
<dbReference type="PROSITE" id="PS50405">
    <property type="entry name" value="GST_CTER"/>
    <property type="match status" value="1"/>
</dbReference>
<dbReference type="InterPro" id="IPR036249">
    <property type="entry name" value="Thioredoxin-like_sf"/>
</dbReference>
<evidence type="ECO:0000259" key="4">
    <source>
        <dbReference type="PROSITE" id="PS50405"/>
    </source>
</evidence>
<feature type="domain" description="GST C-terminal" evidence="4">
    <location>
        <begin position="102"/>
        <end position="225"/>
    </location>
</feature>
<dbReference type="InterPro" id="IPR004046">
    <property type="entry name" value="GST_C"/>
</dbReference>
<dbReference type="InterPro" id="IPR036282">
    <property type="entry name" value="Glutathione-S-Trfase_C_sf"/>
</dbReference>